<evidence type="ECO:0000256" key="4">
    <source>
        <dbReference type="RuleBase" id="RU004417"/>
    </source>
</evidence>
<reference evidence="7" key="1">
    <citation type="journal article" date="2019" name="Int. J. Syst. Evol. Microbiol.">
        <title>The Global Catalogue of Microorganisms (GCM) 10K type strain sequencing project: providing services to taxonomists for standard genome sequencing and annotation.</title>
        <authorList>
            <consortium name="The Broad Institute Genomics Platform"/>
            <consortium name="The Broad Institute Genome Sequencing Center for Infectious Disease"/>
            <person name="Wu L."/>
            <person name="Ma J."/>
        </authorList>
    </citation>
    <scope>NUCLEOTIDE SEQUENCE [LARGE SCALE GENOMIC DNA]</scope>
    <source>
        <strain evidence="7">JCM 16902</strain>
    </source>
</reference>
<dbReference type="PANTHER" id="PTHR42722">
    <property type="entry name" value="LEUCINE DEHYDROGENASE"/>
    <property type="match status" value="1"/>
</dbReference>
<dbReference type="InterPro" id="IPR006095">
    <property type="entry name" value="Glu/Leu/Phe/Val/Trp_DH"/>
</dbReference>
<dbReference type="InterPro" id="IPR006096">
    <property type="entry name" value="Glu/Leu/Phe/Val/Trp_DH_C"/>
</dbReference>
<evidence type="ECO:0000313" key="7">
    <source>
        <dbReference type="Proteomes" id="UP001501074"/>
    </source>
</evidence>
<comment type="similarity">
    <text evidence="1 4">Belongs to the Glu/Leu/Phe/Val dehydrogenases family.</text>
</comment>
<sequence length="320" mass="33297">MIGIDSARLGPALGGCRIKPYDRWQDGLDDVLRLSAAMTRKAALAGLDHGGGKTVVALDGSAFDRDDLLADIAGLIEDLDGRYITGPDIGTGPADMGVLHRHTPHVLCRPEEEGGSGDSSGPTALGVRSSIEAVCEHLWPGRDLADLRFTLIGLGHVGARIGHWLAGRGARLTVTDLDPGRKTLARQWNATWTTPERALSAEADVLVPCATGGLLTAATTSSVAAGAVVGAANNQLDHDDTAQLLHARGVLWAPDTVVSGGGIIASVARELRGASAPEAEREVLGIGPRLATILDDARARGITPLRASQGLVDLRLRTGR</sequence>
<dbReference type="Proteomes" id="UP001501074">
    <property type="component" value="Unassembled WGS sequence"/>
</dbReference>
<dbReference type="SUPFAM" id="SSF53223">
    <property type="entry name" value="Aminoacid dehydrogenase-like, N-terminal domain"/>
    <property type="match status" value="1"/>
</dbReference>
<dbReference type="InterPro" id="IPR006097">
    <property type="entry name" value="Glu/Leu/Phe/Val/Trp_DH_dimer"/>
</dbReference>
<dbReference type="PANTHER" id="PTHR42722:SF1">
    <property type="entry name" value="VALINE DEHYDROGENASE"/>
    <property type="match status" value="1"/>
</dbReference>
<comment type="caution">
    <text evidence="6">The sequence shown here is derived from an EMBL/GenBank/DDBJ whole genome shotgun (WGS) entry which is preliminary data.</text>
</comment>
<organism evidence="6 7">
    <name type="scientific">Kineosporia mesophila</name>
    <dbReference type="NCBI Taxonomy" id="566012"/>
    <lineage>
        <taxon>Bacteria</taxon>
        <taxon>Bacillati</taxon>
        <taxon>Actinomycetota</taxon>
        <taxon>Actinomycetes</taxon>
        <taxon>Kineosporiales</taxon>
        <taxon>Kineosporiaceae</taxon>
        <taxon>Kineosporia</taxon>
    </lineage>
</organism>
<dbReference type="SMART" id="SM00839">
    <property type="entry name" value="ELFV_dehydrog"/>
    <property type="match status" value="1"/>
</dbReference>
<feature type="domain" description="Glutamate/phenylalanine/leucine/valine/L-tryptophan dehydrogenase C-terminal" evidence="5">
    <location>
        <begin position="115"/>
        <end position="319"/>
    </location>
</feature>
<evidence type="ECO:0000259" key="5">
    <source>
        <dbReference type="SMART" id="SM00839"/>
    </source>
</evidence>
<dbReference type="Pfam" id="PF02812">
    <property type="entry name" value="ELFV_dehydrog_N"/>
    <property type="match status" value="1"/>
</dbReference>
<dbReference type="EMBL" id="BAAAZO010000012">
    <property type="protein sequence ID" value="GAA3636608.1"/>
    <property type="molecule type" value="Genomic_DNA"/>
</dbReference>
<dbReference type="Gene3D" id="3.40.50.720">
    <property type="entry name" value="NAD(P)-binding Rossmann-like Domain"/>
    <property type="match status" value="1"/>
</dbReference>
<evidence type="ECO:0000256" key="1">
    <source>
        <dbReference type="ARBA" id="ARBA00006382"/>
    </source>
</evidence>
<dbReference type="InterPro" id="IPR036291">
    <property type="entry name" value="NAD(P)-bd_dom_sf"/>
</dbReference>
<dbReference type="Pfam" id="PF00208">
    <property type="entry name" value="ELFV_dehydrog"/>
    <property type="match status" value="1"/>
</dbReference>
<dbReference type="InterPro" id="IPR016211">
    <property type="entry name" value="Glu/Phe/Leu/Val/Trp_DH_bac/arc"/>
</dbReference>
<dbReference type="PRINTS" id="PR00082">
    <property type="entry name" value="GLFDHDRGNASE"/>
</dbReference>
<dbReference type="PIRSF" id="PIRSF000188">
    <property type="entry name" value="Phe_leu_dh"/>
    <property type="match status" value="1"/>
</dbReference>
<evidence type="ECO:0000313" key="6">
    <source>
        <dbReference type="EMBL" id="GAA3636608.1"/>
    </source>
</evidence>
<keyword evidence="7" id="KW-1185">Reference proteome</keyword>
<name>A0ABP7AN01_9ACTN</name>
<dbReference type="Gene3D" id="3.40.50.10860">
    <property type="entry name" value="Leucine Dehydrogenase, chain A, domain 1"/>
    <property type="match status" value="1"/>
</dbReference>
<accession>A0ABP7AN01</accession>
<proteinExistence type="inferred from homology"/>
<evidence type="ECO:0000256" key="3">
    <source>
        <dbReference type="ARBA" id="ARBA00023027"/>
    </source>
</evidence>
<keyword evidence="3" id="KW-0520">NAD</keyword>
<dbReference type="InterPro" id="IPR046346">
    <property type="entry name" value="Aminoacid_DH-like_N_sf"/>
</dbReference>
<gene>
    <name evidence="6" type="ORF">GCM10022223_63860</name>
</gene>
<dbReference type="SUPFAM" id="SSF51735">
    <property type="entry name" value="NAD(P)-binding Rossmann-fold domains"/>
    <property type="match status" value="1"/>
</dbReference>
<protein>
    <submittedName>
        <fullName evidence="6">Glu/Leu/Phe/Val dehydrogenase</fullName>
    </submittedName>
</protein>
<evidence type="ECO:0000256" key="2">
    <source>
        <dbReference type="ARBA" id="ARBA00023002"/>
    </source>
</evidence>
<keyword evidence="2 4" id="KW-0560">Oxidoreductase</keyword>